<dbReference type="InterPro" id="IPR054271">
    <property type="entry name" value="DUF7002"/>
</dbReference>
<dbReference type="Proteomes" id="UP000306808">
    <property type="component" value="Unassembled WGS sequence"/>
</dbReference>
<evidence type="ECO:0008006" key="3">
    <source>
        <dbReference type="Google" id="ProtNLM"/>
    </source>
</evidence>
<organism evidence="1 2">
    <name type="scientific">Sphingobacterium olei</name>
    <dbReference type="NCBI Taxonomy" id="2571155"/>
    <lineage>
        <taxon>Bacteria</taxon>
        <taxon>Pseudomonadati</taxon>
        <taxon>Bacteroidota</taxon>
        <taxon>Sphingobacteriia</taxon>
        <taxon>Sphingobacteriales</taxon>
        <taxon>Sphingobacteriaceae</taxon>
        <taxon>Sphingobacterium</taxon>
    </lineage>
</organism>
<protein>
    <recommendedName>
        <fullName evidence="3">DUF4433 domain-containing protein</fullName>
    </recommendedName>
</protein>
<evidence type="ECO:0000313" key="1">
    <source>
        <dbReference type="EMBL" id="TJZ63303.1"/>
    </source>
</evidence>
<dbReference type="EMBL" id="SUME01000001">
    <property type="protein sequence ID" value="TJZ63303.1"/>
    <property type="molecule type" value="Genomic_DNA"/>
</dbReference>
<dbReference type="OrthoDB" id="666186at2"/>
<dbReference type="AlphaFoldDB" id="A0A4U0P769"/>
<reference evidence="1 2" key="1">
    <citation type="submission" date="2019-04" db="EMBL/GenBank/DDBJ databases">
        <title>Sphingobacterium olei sp. nov., isolated from oil-contaminated soil.</title>
        <authorList>
            <person name="Liu B."/>
        </authorList>
    </citation>
    <scope>NUCLEOTIDE SEQUENCE [LARGE SCALE GENOMIC DNA]</scope>
    <source>
        <strain evidence="1 2">HAL-9</strain>
    </source>
</reference>
<dbReference type="Pfam" id="PF22531">
    <property type="entry name" value="DUF7002"/>
    <property type="match status" value="1"/>
</dbReference>
<comment type="caution">
    <text evidence="1">The sequence shown here is derived from an EMBL/GenBank/DDBJ whole genome shotgun (WGS) entry which is preliminary data.</text>
</comment>
<gene>
    <name evidence="1" type="ORF">FAZ15_03215</name>
</gene>
<dbReference type="RefSeq" id="WP_136899846.1">
    <property type="nucleotide sequence ID" value="NZ_SUME01000001.1"/>
</dbReference>
<evidence type="ECO:0000313" key="2">
    <source>
        <dbReference type="Proteomes" id="UP000306808"/>
    </source>
</evidence>
<proteinExistence type="predicted"/>
<accession>A0A4U0P769</accession>
<name>A0A4U0P769_9SPHI</name>
<sequence length="209" mass="24344">MDLEKFIEQRPYLYHLTNVQNAESIVAEKRLYSANKIIELSGNNANDLNRRRRTDHTEILVGDKSYFLRDQRPISEKALAKCLTGGWEVADFIYHLNDRIFMWPTIDRLWRHFNRYEHENPVIFRFPTKEIIEVNPHVKFCRLNSGATRANSYLGGKAPARGEETFLPADDFNHSIREVAEVTFEGICNFNFSISTGLRPDGHFVEIPL</sequence>
<keyword evidence="2" id="KW-1185">Reference proteome</keyword>